<proteinExistence type="predicted"/>
<name>A0ABS3C1E3_9BACT</name>
<dbReference type="RefSeq" id="WP_206577726.1">
    <property type="nucleotide sequence ID" value="NZ_JAFKCT010000003.1"/>
</dbReference>
<keyword evidence="1" id="KW-0472">Membrane</keyword>
<protein>
    <recommendedName>
        <fullName evidence="4">PH domain-containing protein</fullName>
    </recommendedName>
</protein>
<keyword evidence="1" id="KW-0812">Transmembrane</keyword>
<dbReference type="Proteomes" id="UP000664317">
    <property type="component" value="Unassembled WGS sequence"/>
</dbReference>
<keyword evidence="1" id="KW-1133">Transmembrane helix</keyword>
<gene>
    <name evidence="2" type="ORF">J0A68_08225</name>
</gene>
<keyword evidence="3" id="KW-1185">Reference proteome</keyword>
<organism evidence="2 3">
    <name type="scientific">Algoriphagus oliviformis</name>
    <dbReference type="NCBI Taxonomy" id="2811231"/>
    <lineage>
        <taxon>Bacteria</taxon>
        <taxon>Pseudomonadati</taxon>
        <taxon>Bacteroidota</taxon>
        <taxon>Cytophagia</taxon>
        <taxon>Cytophagales</taxon>
        <taxon>Cyclobacteriaceae</taxon>
        <taxon>Algoriphagus</taxon>
    </lineage>
</organism>
<evidence type="ECO:0008006" key="4">
    <source>
        <dbReference type="Google" id="ProtNLM"/>
    </source>
</evidence>
<feature type="transmembrane region" description="Helical" evidence="1">
    <location>
        <begin position="56"/>
        <end position="76"/>
    </location>
</feature>
<feature type="transmembrane region" description="Helical" evidence="1">
    <location>
        <begin position="21"/>
        <end position="44"/>
    </location>
</feature>
<evidence type="ECO:0000313" key="3">
    <source>
        <dbReference type="Proteomes" id="UP000664317"/>
    </source>
</evidence>
<accession>A0ABS3C1E3</accession>
<evidence type="ECO:0000256" key="1">
    <source>
        <dbReference type="SAM" id="Phobius"/>
    </source>
</evidence>
<dbReference type="EMBL" id="JAFKCT010000003">
    <property type="protein sequence ID" value="MBN7810937.1"/>
    <property type="molecule type" value="Genomic_DNA"/>
</dbReference>
<comment type="caution">
    <text evidence="2">The sequence shown here is derived from an EMBL/GenBank/DDBJ whole genome shotgun (WGS) entry which is preliminary data.</text>
</comment>
<evidence type="ECO:0000313" key="2">
    <source>
        <dbReference type="EMBL" id="MBN7810937.1"/>
    </source>
</evidence>
<sequence>MSFRINKEKSILKERLVFKANWEFILEIFFEIFIYLGSTIMTMAILLNPNNHINEIAQTIIILLNILLLTSWYFIYKLLVIEISDPNNDRVLFVNILKKNFPELKINDTGLYMLRSKGDTSLFSWGKSLIVIFDEKKILINLTNLGRYETKSPLHSISNYLKLMRIRSEFKKEQTAVNN</sequence>
<reference evidence="2 3" key="1">
    <citation type="submission" date="2021-03" db="EMBL/GenBank/DDBJ databases">
        <title>novel species isolated from a fishpond in China.</title>
        <authorList>
            <person name="Lu H."/>
            <person name="Cai Z."/>
        </authorList>
    </citation>
    <scope>NUCLEOTIDE SEQUENCE [LARGE SCALE GENOMIC DNA]</scope>
    <source>
        <strain evidence="2 3">H41</strain>
    </source>
</reference>